<keyword evidence="10" id="KW-0812">Transmembrane</keyword>
<reference evidence="12" key="1">
    <citation type="submission" date="2025-08" db="UniProtKB">
        <authorList>
            <consortium name="RefSeq"/>
        </authorList>
    </citation>
    <scope>IDENTIFICATION</scope>
    <source>
        <tissue evidence="12">Testes</tissue>
    </source>
</reference>
<dbReference type="Gene3D" id="1.10.630.10">
    <property type="entry name" value="Cytochrome P450"/>
    <property type="match status" value="1"/>
</dbReference>
<evidence type="ECO:0000256" key="8">
    <source>
        <dbReference type="RuleBase" id="RU000461"/>
    </source>
</evidence>
<keyword evidence="4 8" id="KW-0479">Metal-binding</keyword>
<dbReference type="RefSeq" id="XP_002731498.1">
    <property type="nucleotide sequence ID" value="XM_002731452.1"/>
</dbReference>
<protein>
    <submittedName>
        <fullName evidence="12">Steroid 17-alpha-hydroxylase/17,20 lyase-like</fullName>
    </submittedName>
</protein>
<name>A0ABM0GJY1_SACKO</name>
<dbReference type="Gene3D" id="1.10.20.10">
    <property type="entry name" value="Histone, subunit A"/>
    <property type="match status" value="1"/>
</dbReference>
<evidence type="ECO:0000256" key="2">
    <source>
        <dbReference type="ARBA" id="ARBA00010617"/>
    </source>
</evidence>
<comment type="similarity">
    <text evidence="2 8">Belongs to the cytochrome P450 family.</text>
</comment>
<keyword evidence="10" id="KW-0472">Membrane</keyword>
<evidence type="ECO:0000256" key="7">
    <source>
        <dbReference type="ARBA" id="ARBA00023033"/>
    </source>
</evidence>
<evidence type="ECO:0000256" key="10">
    <source>
        <dbReference type="SAM" id="Phobius"/>
    </source>
</evidence>
<dbReference type="Pfam" id="PF00067">
    <property type="entry name" value="p450"/>
    <property type="match status" value="1"/>
</dbReference>
<gene>
    <name evidence="12" type="primary">LOC100376306</name>
</gene>
<dbReference type="InterPro" id="IPR002401">
    <property type="entry name" value="Cyt_P450_E_grp-I"/>
</dbReference>
<evidence type="ECO:0000256" key="1">
    <source>
        <dbReference type="ARBA" id="ARBA00010343"/>
    </source>
</evidence>
<dbReference type="PRINTS" id="PR00463">
    <property type="entry name" value="EP450I"/>
</dbReference>
<dbReference type="InterPro" id="IPR000164">
    <property type="entry name" value="Histone_H3/CENP-A"/>
</dbReference>
<organism evidence="11 12">
    <name type="scientific">Saccoglossus kowalevskii</name>
    <name type="common">Acorn worm</name>
    <dbReference type="NCBI Taxonomy" id="10224"/>
    <lineage>
        <taxon>Eukaryota</taxon>
        <taxon>Metazoa</taxon>
        <taxon>Hemichordata</taxon>
        <taxon>Enteropneusta</taxon>
        <taxon>Harrimaniidae</taxon>
        <taxon>Saccoglossus</taxon>
    </lineage>
</organism>
<evidence type="ECO:0000313" key="12">
    <source>
        <dbReference type="RefSeq" id="XP_002731498.1"/>
    </source>
</evidence>
<comment type="similarity">
    <text evidence="1">Belongs to the histone H3 family.</text>
</comment>
<dbReference type="SUPFAM" id="SSF48264">
    <property type="entry name" value="Cytochrome P450"/>
    <property type="match status" value="1"/>
</dbReference>
<evidence type="ECO:0000313" key="11">
    <source>
        <dbReference type="Proteomes" id="UP000694865"/>
    </source>
</evidence>
<keyword evidence="3 8" id="KW-0349">Heme</keyword>
<sequence>MARTKQTARKSIGGKAPRKQLATKAARKSAPATDGVKKPHRYRPGTVALREIRRNQKCTEFMLLVHSFFELTATMSGFETISFTTVFLFLFVLILLKFVMSRRQVGSPPGPFGLPIVGSVFSIGQNPQISFMKLAKKYGDIFSIQLGSHKIVVLNNVQLVKEALVRKQNDFAGRPYVYSTYIFTQGRKDIVFGEYGPTWKLHRKLVREAIRAFASGEALEKLVTEQVFPRFKSLLEENEDIPIDVKPMLMLLISNIMASLCFGCNYSLKDKEFLECVKITDEMTVGIGNGLLADFIHWAKYLPTAGPRTVADITRRFTALLRRKLHEHYITYNKGNIRDFTDRLIKARNDAIEDNTEHIDSLTETHMVQTLSDMFGAGVDTSLISLNWCLVYMLNYPEIQGRVAKEIVDVIGYERTPRLSDRGSLPYCEAVINEVMRIQTVAPLAIPHQACVDSSIGGYRIPKDTLVMVNLWALHNDVKEWDNPREFNPGRFIDTESGQFEPRPSQSYMPFSAGRRMCIGESLAKAQIFLLFVSLFQNFEFTAAPEQGAPRLDGFCSIFVNHPFPYKACAKKRLIRSV</sequence>
<evidence type="ECO:0000256" key="5">
    <source>
        <dbReference type="ARBA" id="ARBA00023002"/>
    </source>
</evidence>
<evidence type="ECO:0000256" key="9">
    <source>
        <dbReference type="SAM" id="MobiDB-lite"/>
    </source>
</evidence>
<dbReference type="InterPro" id="IPR017972">
    <property type="entry name" value="Cyt_P450_CS"/>
</dbReference>
<dbReference type="PANTHER" id="PTHR24289:SF20">
    <property type="entry name" value="STEROID 17-ALPHA-HYDROXYLASE_17,20 LYASE"/>
    <property type="match status" value="1"/>
</dbReference>
<keyword evidence="6 8" id="KW-0408">Iron</keyword>
<dbReference type="InterPro" id="IPR036396">
    <property type="entry name" value="Cyt_P450_sf"/>
</dbReference>
<dbReference type="PANTHER" id="PTHR24289">
    <property type="entry name" value="STEROID 17-ALPHA-HYDROXYLASE/17,20 LYASE"/>
    <property type="match status" value="1"/>
</dbReference>
<evidence type="ECO:0000256" key="3">
    <source>
        <dbReference type="ARBA" id="ARBA00022617"/>
    </source>
</evidence>
<dbReference type="PROSITE" id="PS00322">
    <property type="entry name" value="HISTONE_H3_1"/>
    <property type="match status" value="1"/>
</dbReference>
<accession>A0ABM0GJY1</accession>
<feature type="transmembrane region" description="Helical" evidence="10">
    <location>
        <begin position="81"/>
        <end position="99"/>
    </location>
</feature>
<dbReference type="Proteomes" id="UP000694865">
    <property type="component" value="Unplaced"/>
</dbReference>
<dbReference type="GeneID" id="100376306"/>
<dbReference type="PRINTS" id="PR00385">
    <property type="entry name" value="P450"/>
</dbReference>
<keyword evidence="7 8" id="KW-0503">Monooxygenase</keyword>
<dbReference type="InterPro" id="IPR001128">
    <property type="entry name" value="Cyt_P450"/>
</dbReference>
<dbReference type="PROSITE" id="PS00086">
    <property type="entry name" value="CYTOCHROME_P450"/>
    <property type="match status" value="1"/>
</dbReference>
<keyword evidence="10" id="KW-1133">Transmembrane helix</keyword>
<evidence type="ECO:0000256" key="6">
    <source>
        <dbReference type="ARBA" id="ARBA00023004"/>
    </source>
</evidence>
<dbReference type="SUPFAM" id="SSF47113">
    <property type="entry name" value="Histone-fold"/>
    <property type="match status" value="1"/>
</dbReference>
<proteinExistence type="inferred from homology"/>
<evidence type="ECO:0000256" key="4">
    <source>
        <dbReference type="ARBA" id="ARBA00022723"/>
    </source>
</evidence>
<keyword evidence="11" id="KW-1185">Reference proteome</keyword>
<keyword evidence="5 8" id="KW-0560">Oxidoreductase</keyword>
<dbReference type="InterPro" id="IPR009072">
    <property type="entry name" value="Histone-fold"/>
</dbReference>
<feature type="region of interest" description="Disordered" evidence="9">
    <location>
        <begin position="1"/>
        <end position="41"/>
    </location>
</feature>